<reference evidence="1" key="1">
    <citation type="submission" date="2024-07" db="EMBL/GenBank/DDBJ databases">
        <authorList>
            <person name="Li X.-J."/>
            <person name="Wang X."/>
        </authorList>
    </citation>
    <scope>NUCLEOTIDE SEQUENCE</scope>
    <source>
        <strain evidence="1">HSP-334</strain>
    </source>
</reference>
<protein>
    <submittedName>
        <fullName evidence="1">DUF4298 domain-containing protein</fullName>
    </submittedName>
</protein>
<sequence length="111" mass="12985">MDDKKIKKAEIAEKIKRIEEMEKILDKSADIFREVNLALDRLEKNFSDYKKLDEYYSNKNWFSDANDYSNGNLPQDLKCGVLSEDAAYDLFGDSHELAIRMVEIAAKMLRR</sequence>
<organism evidence="1">
    <name type="scientific">Leptotrichia rugosa</name>
    <dbReference type="NCBI Taxonomy" id="3239302"/>
    <lineage>
        <taxon>Bacteria</taxon>
        <taxon>Fusobacteriati</taxon>
        <taxon>Fusobacteriota</taxon>
        <taxon>Fusobacteriia</taxon>
        <taxon>Fusobacteriales</taxon>
        <taxon>Leptotrichiaceae</taxon>
        <taxon>Leptotrichia</taxon>
    </lineage>
</organism>
<dbReference type="InterPro" id="IPR025384">
    <property type="entry name" value="DUF4298"/>
</dbReference>
<dbReference type="KEGG" id="lrug:AB8B22_04890"/>
<dbReference type="Pfam" id="PF14131">
    <property type="entry name" value="DUF4298"/>
    <property type="match status" value="1"/>
</dbReference>
<dbReference type="EMBL" id="CP165644">
    <property type="protein sequence ID" value="XDU67752.1"/>
    <property type="molecule type" value="Genomic_DNA"/>
</dbReference>
<evidence type="ECO:0000313" key="1">
    <source>
        <dbReference type="EMBL" id="XDU67752.1"/>
    </source>
</evidence>
<proteinExistence type="predicted"/>
<gene>
    <name evidence="1" type="ORF">AB8B22_04890</name>
</gene>
<name>A0AB39VKS7_9FUSO</name>
<dbReference type="RefSeq" id="WP_369711882.1">
    <property type="nucleotide sequence ID" value="NZ_CP165644.1"/>
</dbReference>
<accession>A0AB39VKS7</accession>
<dbReference type="AlphaFoldDB" id="A0AB39VKS7"/>